<comment type="similarity">
    <text evidence="1 5">Belongs to the 5-formyltetrahydrofolate cyclo-ligase family.</text>
</comment>
<sequence>MHQNYYKQTLRSKYKNIRILANKQLKSCYQQRHQILLKAVYILTSLLPTNSVIGIYYPFKGEVNVLDLLMMMPNYKFALPALIDKKMLYSYYHIGCPIKKQEHEIYTPVGTDIVMPSALLVPGLVFDVSGYRIGFGKGYYDQYISQARSINSNNIAIGVCFDIQLRNFVPRELHDQKMDYIITNKTLIVT</sequence>
<dbReference type="PIRSF" id="PIRSF006806">
    <property type="entry name" value="FTHF_cligase"/>
    <property type="match status" value="1"/>
</dbReference>
<dbReference type="GO" id="GO:0005524">
    <property type="term" value="F:ATP binding"/>
    <property type="evidence" value="ECO:0007669"/>
    <property type="project" value="UniProtKB-KW"/>
</dbReference>
<evidence type="ECO:0000313" key="7">
    <source>
        <dbReference type="EMBL" id="KJV77285.1"/>
    </source>
</evidence>
<reference evidence="7 8" key="1">
    <citation type="submission" date="2015-01" db="EMBL/GenBank/DDBJ databases">
        <title>Genome Sequencing of Rickettsiales.</title>
        <authorList>
            <person name="Daugherty S.C."/>
            <person name="Su Q."/>
            <person name="Abolude K."/>
            <person name="Beier-Sexton M."/>
            <person name="Carlyon J.A."/>
            <person name="Carter R."/>
            <person name="Day N.P."/>
            <person name="Dumler S.J."/>
            <person name="Dyachenko V."/>
            <person name="Godinez A."/>
            <person name="Kurtti T.J."/>
            <person name="Lichay M."/>
            <person name="Mullins K.E."/>
            <person name="Ott S."/>
            <person name="Pappas-Brown V."/>
            <person name="Paris D.H."/>
            <person name="Patel P."/>
            <person name="Richards A.L."/>
            <person name="Sadzewicz L."/>
            <person name="Sears K."/>
            <person name="Seidman D."/>
            <person name="Sengamalay N."/>
            <person name="Stenos J."/>
            <person name="Tallon L.J."/>
            <person name="Vincent G."/>
            <person name="Fraser C.M."/>
            <person name="Munderloh U."/>
            <person name="Dunning-Hotopp J.C."/>
        </authorList>
    </citation>
    <scope>NUCLEOTIDE SEQUENCE [LARGE SCALE GENOMIC DNA]</scope>
    <source>
        <strain evidence="7 8">TA716</strain>
    </source>
</reference>
<evidence type="ECO:0000256" key="1">
    <source>
        <dbReference type="ARBA" id="ARBA00010638"/>
    </source>
</evidence>
<dbReference type="RefSeq" id="WP_045916638.1">
    <property type="nucleotide sequence ID" value="NZ_LAOA01000006.1"/>
</dbReference>
<evidence type="ECO:0000256" key="2">
    <source>
        <dbReference type="ARBA" id="ARBA00022741"/>
    </source>
</evidence>
<dbReference type="Gene3D" id="3.40.50.10420">
    <property type="entry name" value="NagB/RpiA/CoA transferase-like"/>
    <property type="match status" value="1"/>
</dbReference>
<dbReference type="EC" id="6.3.3.2" evidence="5"/>
<keyword evidence="5" id="KW-0479">Metal-binding</keyword>
<dbReference type="GO" id="GO:0046872">
    <property type="term" value="F:metal ion binding"/>
    <property type="evidence" value="ECO:0007669"/>
    <property type="project" value="UniProtKB-KW"/>
</dbReference>
<proteinExistence type="inferred from homology"/>
<dbReference type="InterPro" id="IPR002698">
    <property type="entry name" value="FTHF_cligase"/>
</dbReference>
<feature type="binding site" evidence="4">
    <location>
        <begin position="132"/>
        <end position="140"/>
    </location>
    <ligand>
        <name>ATP</name>
        <dbReference type="ChEBI" id="CHEBI:30616"/>
    </ligand>
</feature>
<gene>
    <name evidence="7" type="ORF">OTSTA716_0301</name>
</gene>
<dbReference type="SUPFAM" id="SSF100950">
    <property type="entry name" value="NagB/RpiA/CoA transferase-like"/>
    <property type="match status" value="1"/>
</dbReference>
<accession>A0A0F3PAC9</accession>
<evidence type="ECO:0000256" key="3">
    <source>
        <dbReference type="ARBA" id="ARBA00022840"/>
    </source>
</evidence>
<evidence type="ECO:0000256" key="6">
    <source>
        <dbReference type="SAM" id="Phobius"/>
    </source>
</evidence>
<keyword evidence="6" id="KW-0812">Transmembrane</keyword>
<dbReference type="EMBL" id="LAOA01000006">
    <property type="protein sequence ID" value="KJV77285.1"/>
    <property type="molecule type" value="Genomic_DNA"/>
</dbReference>
<organism evidence="7 8">
    <name type="scientific">Orientia tsutsugamushi str. TA716</name>
    <dbReference type="NCBI Taxonomy" id="1359175"/>
    <lineage>
        <taxon>Bacteria</taxon>
        <taxon>Pseudomonadati</taxon>
        <taxon>Pseudomonadota</taxon>
        <taxon>Alphaproteobacteria</taxon>
        <taxon>Rickettsiales</taxon>
        <taxon>Rickettsiaceae</taxon>
        <taxon>Rickettsieae</taxon>
        <taxon>Orientia</taxon>
    </lineage>
</organism>
<dbReference type="Pfam" id="PF01812">
    <property type="entry name" value="5-FTHF_cyc-lig"/>
    <property type="match status" value="1"/>
</dbReference>
<name>A0A0F3PAC9_ORITS</name>
<dbReference type="Proteomes" id="UP000033671">
    <property type="component" value="Unassembled WGS sequence"/>
</dbReference>
<feature type="transmembrane region" description="Helical" evidence="6">
    <location>
        <begin position="35"/>
        <end position="59"/>
    </location>
</feature>
<keyword evidence="7" id="KW-0436">Ligase</keyword>
<dbReference type="AlphaFoldDB" id="A0A0F3PAC9"/>
<dbReference type="InterPro" id="IPR024185">
    <property type="entry name" value="FTHF_cligase-like_sf"/>
</dbReference>
<keyword evidence="6" id="KW-1133">Transmembrane helix</keyword>
<dbReference type="PANTHER" id="PTHR23407">
    <property type="entry name" value="ATPASE INHIBITOR/5-FORMYLTETRAHYDROFOLATE CYCLO-LIGASE"/>
    <property type="match status" value="1"/>
</dbReference>
<keyword evidence="5" id="KW-0460">Magnesium</keyword>
<protein>
    <recommendedName>
        <fullName evidence="5">5-formyltetrahydrofolate cyclo-ligase</fullName>
        <ecNumber evidence="5">6.3.3.2</ecNumber>
    </recommendedName>
</protein>
<keyword evidence="6" id="KW-0472">Membrane</keyword>
<dbReference type="PANTHER" id="PTHR23407:SF1">
    <property type="entry name" value="5-FORMYLTETRAHYDROFOLATE CYCLO-LIGASE"/>
    <property type="match status" value="1"/>
</dbReference>
<comment type="catalytic activity">
    <reaction evidence="5">
        <text>(6S)-5-formyl-5,6,7,8-tetrahydrofolate + ATP = (6R)-5,10-methenyltetrahydrofolate + ADP + phosphate</text>
        <dbReference type="Rhea" id="RHEA:10488"/>
        <dbReference type="ChEBI" id="CHEBI:30616"/>
        <dbReference type="ChEBI" id="CHEBI:43474"/>
        <dbReference type="ChEBI" id="CHEBI:57455"/>
        <dbReference type="ChEBI" id="CHEBI:57457"/>
        <dbReference type="ChEBI" id="CHEBI:456216"/>
        <dbReference type="EC" id="6.3.3.2"/>
    </reaction>
</comment>
<dbReference type="GO" id="GO:0030272">
    <property type="term" value="F:5-formyltetrahydrofolate cyclo-ligase activity"/>
    <property type="evidence" value="ECO:0007669"/>
    <property type="project" value="UniProtKB-EC"/>
</dbReference>
<feature type="binding site" evidence="4">
    <location>
        <position position="62"/>
    </location>
    <ligand>
        <name>substrate</name>
    </ligand>
</feature>
<keyword evidence="3 4" id="KW-0067">ATP-binding</keyword>
<feature type="binding site" evidence="4">
    <location>
        <begin position="7"/>
        <end position="11"/>
    </location>
    <ligand>
        <name>ATP</name>
        <dbReference type="ChEBI" id="CHEBI:30616"/>
    </ligand>
</feature>
<evidence type="ECO:0000313" key="8">
    <source>
        <dbReference type="Proteomes" id="UP000033671"/>
    </source>
</evidence>
<dbReference type="NCBIfam" id="TIGR02727">
    <property type="entry name" value="MTHFS_bact"/>
    <property type="match status" value="1"/>
</dbReference>
<dbReference type="PATRIC" id="fig|1359175.3.peg.2447"/>
<dbReference type="GO" id="GO:0009396">
    <property type="term" value="P:folic acid-containing compound biosynthetic process"/>
    <property type="evidence" value="ECO:0007669"/>
    <property type="project" value="TreeGrafter"/>
</dbReference>
<dbReference type="GO" id="GO:0035999">
    <property type="term" value="P:tetrahydrofolate interconversion"/>
    <property type="evidence" value="ECO:0007669"/>
    <property type="project" value="TreeGrafter"/>
</dbReference>
<evidence type="ECO:0000256" key="5">
    <source>
        <dbReference type="RuleBase" id="RU361279"/>
    </source>
</evidence>
<keyword evidence="2 4" id="KW-0547">Nucleotide-binding</keyword>
<evidence type="ECO:0000256" key="4">
    <source>
        <dbReference type="PIRSR" id="PIRSR006806-1"/>
    </source>
</evidence>
<dbReference type="InterPro" id="IPR037171">
    <property type="entry name" value="NagB/RpiA_transferase-like"/>
</dbReference>
<comment type="cofactor">
    <cofactor evidence="5">
        <name>Mg(2+)</name>
        <dbReference type="ChEBI" id="CHEBI:18420"/>
    </cofactor>
</comment>
<comment type="caution">
    <text evidence="7">The sequence shown here is derived from an EMBL/GenBank/DDBJ whole genome shotgun (WGS) entry which is preliminary data.</text>
</comment>